<protein>
    <recommendedName>
        <fullName evidence="9">TRAP transporter small permease protein</fullName>
    </recommendedName>
</protein>
<comment type="subunit">
    <text evidence="9">The complex comprises the extracytoplasmic solute receptor protein and the two transmembrane proteins.</text>
</comment>
<evidence type="ECO:0000256" key="7">
    <source>
        <dbReference type="ARBA" id="ARBA00023136"/>
    </source>
</evidence>
<evidence type="ECO:0000256" key="4">
    <source>
        <dbReference type="ARBA" id="ARBA00022519"/>
    </source>
</evidence>
<evidence type="ECO:0000256" key="2">
    <source>
        <dbReference type="ARBA" id="ARBA00022448"/>
    </source>
</evidence>
<keyword evidence="2 9" id="KW-0813">Transport</keyword>
<feature type="domain" description="Tripartite ATP-independent periplasmic transporters DctQ component" evidence="10">
    <location>
        <begin position="85"/>
        <end position="213"/>
    </location>
</feature>
<feature type="transmembrane region" description="Helical" evidence="9">
    <location>
        <begin position="110"/>
        <end position="129"/>
    </location>
</feature>
<dbReference type="RefSeq" id="WP_088651913.1">
    <property type="nucleotide sequence ID" value="NZ_AQQR01000013.1"/>
</dbReference>
<dbReference type="Proteomes" id="UP000215377">
    <property type="component" value="Unassembled WGS sequence"/>
</dbReference>
<feature type="transmembrane region" description="Helical" evidence="9">
    <location>
        <begin position="194"/>
        <end position="216"/>
    </location>
</feature>
<dbReference type="InterPro" id="IPR007387">
    <property type="entry name" value="TRAP_DctQ"/>
</dbReference>
<dbReference type="AlphaFoldDB" id="A0A225NDC5"/>
<comment type="caution">
    <text evidence="11">The sequence shown here is derived from an EMBL/GenBank/DDBJ whole genome shotgun (WGS) entry which is preliminary data.</text>
</comment>
<evidence type="ECO:0000256" key="8">
    <source>
        <dbReference type="ARBA" id="ARBA00038436"/>
    </source>
</evidence>
<name>A0A225NDC5_9RHOB</name>
<comment type="similarity">
    <text evidence="8 9">Belongs to the TRAP transporter small permease family.</text>
</comment>
<dbReference type="OrthoDB" id="6160477at2"/>
<comment type="subcellular location">
    <subcellularLocation>
        <location evidence="1 9">Cell inner membrane</location>
        <topology evidence="1 9">Multi-pass membrane protein</topology>
    </subcellularLocation>
</comment>
<keyword evidence="3" id="KW-1003">Cell membrane</keyword>
<organism evidence="11 12">
    <name type="scientific">Marinibacterium profundimaris</name>
    <dbReference type="NCBI Taxonomy" id="1679460"/>
    <lineage>
        <taxon>Bacteria</taxon>
        <taxon>Pseudomonadati</taxon>
        <taxon>Pseudomonadota</taxon>
        <taxon>Alphaproteobacteria</taxon>
        <taxon>Rhodobacterales</taxon>
        <taxon>Paracoccaceae</taxon>
        <taxon>Marinibacterium</taxon>
    </lineage>
</organism>
<dbReference type="GO" id="GO:0022857">
    <property type="term" value="F:transmembrane transporter activity"/>
    <property type="evidence" value="ECO:0007669"/>
    <property type="project" value="UniProtKB-UniRule"/>
</dbReference>
<dbReference type="InterPro" id="IPR055348">
    <property type="entry name" value="DctQ"/>
</dbReference>
<accession>A0A225NDC5</accession>
<evidence type="ECO:0000256" key="5">
    <source>
        <dbReference type="ARBA" id="ARBA00022692"/>
    </source>
</evidence>
<dbReference type="Pfam" id="PF04290">
    <property type="entry name" value="DctQ"/>
    <property type="match status" value="1"/>
</dbReference>
<feature type="transmembrane region" description="Helical" evidence="9">
    <location>
        <begin position="72"/>
        <end position="90"/>
    </location>
</feature>
<dbReference type="EMBL" id="AQQR01000013">
    <property type="protein sequence ID" value="OWU69985.1"/>
    <property type="molecule type" value="Genomic_DNA"/>
</dbReference>
<keyword evidence="4 9" id="KW-0997">Cell inner membrane</keyword>
<keyword evidence="7 9" id="KW-0472">Membrane</keyword>
<keyword evidence="5 9" id="KW-0812">Transmembrane</keyword>
<evidence type="ECO:0000256" key="6">
    <source>
        <dbReference type="ARBA" id="ARBA00022989"/>
    </source>
</evidence>
<reference evidence="11 12" key="1">
    <citation type="submission" date="2013-04" db="EMBL/GenBank/DDBJ databases">
        <title>Oceanicola sp. 22II1-22F33 Genome Sequencing.</title>
        <authorList>
            <person name="Lai Q."/>
            <person name="Li G."/>
            <person name="Shao Z."/>
        </authorList>
    </citation>
    <scope>NUCLEOTIDE SEQUENCE [LARGE SCALE GENOMIC DNA]</scope>
    <source>
        <strain evidence="11 12">22II1-22F33</strain>
    </source>
</reference>
<keyword evidence="6 9" id="KW-1133">Transmembrane helix</keyword>
<comment type="function">
    <text evidence="9">Part of the tripartite ATP-independent periplasmic (TRAP) transport system.</text>
</comment>
<evidence type="ECO:0000259" key="10">
    <source>
        <dbReference type="Pfam" id="PF04290"/>
    </source>
</evidence>
<proteinExistence type="inferred from homology"/>
<feature type="transmembrane region" description="Helical" evidence="9">
    <location>
        <begin position="150"/>
        <end position="168"/>
    </location>
</feature>
<evidence type="ECO:0000313" key="12">
    <source>
        <dbReference type="Proteomes" id="UP000215377"/>
    </source>
</evidence>
<keyword evidence="12" id="KW-1185">Reference proteome</keyword>
<sequence length="253" mass="26806">MRNQTESFRVFAPVGQPGRFVGGQFNLGAPERQVETDAQQKVPPLQLVAIGAGRGMTEQSTWSDRLEGLARWCARAGGALIAVTALIIAGDVVSRNIFGTVAFNAFELSTYLFAAAVALGLASTALNGAHIRIDIVLQKLPPAPKRLLNCLAYVSLAVLAVCMVWFAVELVLESHARGVRSNSAMAVKLYVPQAFWALGLCVFALAAIWFAVRYAVALLRGDHRLADGLSAAGNAGADPDETVEISGARGEVT</sequence>
<dbReference type="PANTHER" id="PTHR35011">
    <property type="entry name" value="2,3-DIKETO-L-GULONATE TRAP TRANSPORTER SMALL PERMEASE PROTEIN YIAM"/>
    <property type="match status" value="1"/>
</dbReference>
<dbReference type="GO" id="GO:0005886">
    <property type="term" value="C:plasma membrane"/>
    <property type="evidence" value="ECO:0007669"/>
    <property type="project" value="UniProtKB-SubCell"/>
</dbReference>
<gene>
    <name evidence="11" type="ORF">ATO3_21145</name>
</gene>
<evidence type="ECO:0000256" key="9">
    <source>
        <dbReference type="RuleBase" id="RU369079"/>
    </source>
</evidence>
<evidence type="ECO:0000256" key="1">
    <source>
        <dbReference type="ARBA" id="ARBA00004429"/>
    </source>
</evidence>
<evidence type="ECO:0000256" key="3">
    <source>
        <dbReference type="ARBA" id="ARBA00022475"/>
    </source>
</evidence>
<evidence type="ECO:0000313" key="11">
    <source>
        <dbReference type="EMBL" id="OWU69985.1"/>
    </source>
</evidence>